<evidence type="ECO:0000313" key="2">
    <source>
        <dbReference type="EMBL" id="CAE7908433.1"/>
    </source>
</evidence>
<organism evidence="2 3">
    <name type="scientific">Symbiodinium necroappetens</name>
    <dbReference type="NCBI Taxonomy" id="1628268"/>
    <lineage>
        <taxon>Eukaryota</taxon>
        <taxon>Sar</taxon>
        <taxon>Alveolata</taxon>
        <taxon>Dinophyceae</taxon>
        <taxon>Suessiales</taxon>
        <taxon>Symbiodiniaceae</taxon>
        <taxon>Symbiodinium</taxon>
    </lineage>
</organism>
<protein>
    <submittedName>
        <fullName evidence="2">Uncharacterized protein</fullName>
    </submittedName>
</protein>
<dbReference type="Proteomes" id="UP000601435">
    <property type="component" value="Unassembled WGS sequence"/>
</dbReference>
<name>A0A813BKL8_9DINO</name>
<dbReference type="OrthoDB" id="447610at2759"/>
<reference evidence="2" key="1">
    <citation type="submission" date="2021-02" db="EMBL/GenBank/DDBJ databases">
        <authorList>
            <person name="Dougan E. K."/>
            <person name="Rhodes N."/>
            <person name="Thang M."/>
            <person name="Chan C."/>
        </authorList>
    </citation>
    <scope>NUCLEOTIDE SEQUENCE</scope>
</reference>
<dbReference type="EMBL" id="CAJNJA010073017">
    <property type="protein sequence ID" value="CAE7908433.1"/>
    <property type="molecule type" value="Genomic_DNA"/>
</dbReference>
<comment type="caution">
    <text evidence="2">The sequence shown here is derived from an EMBL/GenBank/DDBJ whole genome shotgun (WGS) entry which is preliminary data.</text>
</comment>
<evidence type="ECO:0000256" key="1">
    <source>
        <dbReference type="SAM" id="MobiDB-lite"/>
    </source>
</evidence>
<gene>
    <name evidence="2" type="ORF">SNEC2469_LOCUS30847</name>
</gene>
<dbReference type="AlphaFoldDB" id="A0A813BKL8"/>
<evidence type="ECO:0000313" key="3">
    <source>
        <dbReference type="Proteomes" id="UP000601435"/>
    </source>
</evidence>
<proteinExistence type="predicted"/>
<keyword evidence="3" id="KW-1185">Reference proteome</keyword>
<feature type="non-terminal residue" evidence="2">
    <location>
        <position position="1"/>
    </location>
</feature>
<sequence length="329" mass="36884">MCEMLREIKAKIFRPDVTRSGMLSEAPSSKELPTEVPEMLEPVHSDSSEGSADEEDDEATDEEKAVADVAGPWGPQAAEDGACRFARHKMSRCIHKVMDESGVKLKCGRNITTNMELLEEKPTFLFPAEGLETMGMFAFSCNFAPGAASETQIETTDESVARKLPAADRAQRLKEQQSRISGFQIRGPYEPGDSLVDRSVQMLDQDRLSYLEWGSCVSREHELTTNTRKDNSVTFDNNGLLRMAKRDKITPCDSSSELQVRYCLMRRGLALDQAGILTYDLHESLIEKLFQARLTVPPPNYSRVQMTQLEHADRKFFALLGEHTRAGIK</sequence>
<accession>A0A813BKL8</accession>
<feature type="compositionally biased region" description="Acidic residues" evidence="1">
    <location>
        <begin position="51"/>
        <end position="61"/>
    </location>
</feature>
<feature type="region of interest" description="Disordered" evidence="1">
    <location>
        <begin position="16"/>
        <end position="73"/>
    </location>
</feature>